<protein>
    <submittedName>
        <fullName evidence="2">Uncharacterized protein</fullName>
    </submittedName>
</protein>
<accession>A0AAD9JCB8</accession>
<gene>
    <name evidence="2" type="ORF">LSH36_435g00011</name>
</gene>
<comment type="caution">
    <text evidence="2">The sequence shown here is derived from an EMBL/GenBank/DDBJ whole genome shotgun (WGS) entry which is preliminary data.</text>
</comment>
<dbReference type="AlphaFoldDB" id="A0AAD9JCB8"/>
<organism evidence="2 3">
    <name type="scientific">Paralvinella palmiformis</name>
    <dbReference type="NCBI Taxonomy" id="53620"/>
    <lineage>
        <taxon>Eukaryota</taxon>
        <taxon>Metazoa</taxon>
        <taxon>Spiralia</taxon>
        <taxon>Lophotrochozoa</taxon>
        <taxon>Annelida</taxon>
        <taxon>Polychaeta</taxon>
        <taxon>Sedentaria</taxon>
        <taxon>Canalipalpata</taxon>
        <taxon>Terebellida</taxon>
        <taxon>Terebelliformia</taxon>
        <taxon>Alvinellidae</taxon>
        <taxon>Paralvinella</taxon>
    </lineage>
</organism>
<feature type="signal peptide" evidence="1">
    <location>
        <begin position="1"/>
        <end position="16"/>
    </location>
</feature>
<evidence type="ECO:0000313" key="2">
    <source>
        <dbReference type="EMBL" id="KAK2149820.1"/>
    </source>
</evidence>
<dbReference type="EMBL" id="JAODUP010000435">
    <property type="protein sequence ID" value="KAK2149820.1"/>
    <property type="molecule type" value="Genomic_DNA"/>
</dbReference>
<feature type="chain" id="PRO_5042252016" evidence="1">
    <location>
        <begin position="17"/>
        <end position="80"/>
    </location>
</feature>
<sequence length="80" mass="9015">MKLLVLISALIGCVLAAYEKPAVVKKHVVEKTVYKSVGYGGAGNKIHLYHGNGRTFGEYDGKMKWKLRLRVRLIRLSKSR</sequence>
<proteinExistence type="predicted"/>
<keyword evidence="1" id="KW-0732">Signal</keyword>
<evidence type="ECO:0000256" key="1">
    <source>
        <dbReference type="SAM" id="SignalP"/>
    </source>
</evidence>
<keyword evidence="3" id="KW-1185">Reference proteome</keyword>
<name>A0AAD9JCB8_9ANNE</name>
<dbReference type="Proteomes" id="UP001208570">
    <property type="component" value="Unassembled WGS sequence"/>
</dbReference>
<evidence type="ECO:0000313" key="3">
    <source>
        <dbReference type="Proteomes" id="UP001208570"/>
    </source>
</evidence>
<reference evidence="2" key="1">
    <citation type="journal article" date="2023" name="Mol. Biol. Evol.">
        <title>Third-Generation Sequencing Reveals the Adaptive Role of the Epigenome in Three Deep-Sea Polychaetes.</title>
        <authorList>
            <person name="Perez M."/>
            <person name="Aroh O."/>
            <person name="Sun Y."/>
            <person name="Lan Y."/>
            <person name="Juniper S.K."/>
            <person name="Young C.R."/>
            <person name="Angers B."/>
            <person name="Qian P.Y."/>
        </authorList>
    </citation>
    <scope>NUCLEOTIDE SEQUENCE</scope>
    <source>
        <strain evidence="2">P08H-3</strain>
    </source>
</reference>